<dbReference type="SUPFAM" id="SSF53098">
    <property type="entry name" value="Ribonuclease H-like"/>
    <property type="match status" value="1"/>
</dbReference>
<dbReference type="PANTHER" id="PTHR23272:SF166">
    <property type="entry name" value="ZINC FINGER BED DOMAIN-CONTAINING PROTEIN RICESLEEPER 2-LIKE ISOFORM X1"/>
    <property type="match status" value="1"/>
</dbReference>
<dbReference type="EnsemblPlants" id="Bo4g142170.1">
    <property type="protein sequence ID" value="Bo4g142170.1"/>
    <property type="gene ID" value="Bo4g142170"/>
</dbReference>
<dbReference type="AlphaFoldDB" id="A0A0D3C0H1"/>
<evidence type="ECO:0000313" key="2">
    <source>
        <dbReference type="EnsemblPlants" id="Bo4g142170.1"/>
    </source>
</evidence>
<evidence type="ECO:0000313" key="3">
    <source>
        <dbReference type="Proteomes" id="UP000032141"/>
    </source>
</evidence>
<protein>
    <recommendedName>
        <fullName evidence="1">HAT C-terminal dimerisation domain-containing protein</fullName>
    </recommendedName>
</protein>
<dbReference type="STRING" id="109376.A0A0D3C0H1"/>
<proteinExistence type="predicted"/>
<dbReference type="Pfam" id="PF05699">
    <property type="entry name" value="Dimer_Tnp_hAT"/>
    <property type="match status" value="1"/>
</dbReference>
<evidence type="ECO:0000259" key="1">
    <source>
        <dbReference type="Pfam" id="PF05699"/>
    </source>
</evidence>
<dbReference type="HOGENOM" id="CLU_009123_13_4_1"/>
<dbReference type="Gramene" id="Bo4g142170.1">
    <property type="protein sequence ID" value="Bo4g142170.1"/>
    <property type="gene ID" value="Bo4g142170"/>
</dbReference>
<dbReference type="OMA" id="LDMAAFM"/>
<sequence>MGFYAFFSSKEGRGKSALDMYLSEPVLDMAAFMTIDVLRYWKNNATQFKELARMACDVLSIPITTVSSESSFSAGSRVLSKYRS</sequence>
<dbReference type="GO" id="GO:0046983">
    <property type="term" value="F:protein dimerization activity"/>
    <property type="evidence" value="ECO:0007669"/>
    <property type="project" value="InterPro"/>
</dbReference>
<dbReference type="eggNOG" id="KOG1121">
    <property type="taxonomic scope" value="Eukaryota"/>
</dbReference>
<keyword evidence="3" id="KW-1185">Reference proteome</keyword>
<dbReference type="InterPro" id="IPR008906">
    <property type="entry name" value="HATC_C_dom"/>
</dbReference>
<feature type="domain" description="HAT C-terminal dimerisation" evidence="1">
    <location>
        <begin position="18"/>
        <end position="84"/>
    </location>
</feature>
<dbReference type="Proteomes" id="UP000032141">
    <property type="component" value="Chromosome C4"/>
</dbReference>
<organism evidence="2 3">
    <name type="scientific">Brassica oleracea var. oleracea</name>
    <dbReference type="NCBI Taxonomy" id="109376"/>
    <lineage>
        <taxon>Eukaryota</taxon>
        <taxon>Viridiplantae</taxon>
        <taxon>Streptophyta</taxon>
        <taxon>Embryophyta</taxon>
        <taxon>Tracheophyta</taxon>
        <taxon>Spermatophyta</taxon>
        <taxon>Magnoliopsida</taxon>
        <taxon>eudicotyledons</taxon>
        <taxon>Gunneridae</taxon>
        <taxon>Pentapetalae</taxon>
        <taxon>rosids</taxon>
        <taxon>malvids</taxon>
        <taxon>Brassicales</taxon>
        <taxon>Brassicaceae</taxon>
        <taxon>Brassiceae</taxon>
        <taxon>Brassica</taxon>
    </lineage>
</organism>
<reference evidence="2 3" key="1">
    <citation type="journal article" date="2014" name="Genome Biol.">
        <title>Transcriptome and methylome profiling reveals relics of genome dominance in the mesopolyploid Brassica oleracea.</title>
        <authorList>
            <person name="Parkin I.A."/>
            <person name="Koh C."/>
            <person name="Tang H."/>
            <person name="Robinson S.J."/>
            <person name="Kagale S."/>
            <person name="Clarke W.E."/>
            <person name="Town C.D."/>
            <person name="Nixon J."/>
            <person name="Krishnakumar V."/>
            <person name="Bidwell S.L."/>
            <person name="Denoeud F."/>
            <person name="Belcram H."/>
            <person name="Links M.G."/>
            <person name="Just J."/>
            <person name="Clarke C."/>
            <person name="Bender T."/>
            <person name="Huebert T."/>
            <person name="Mason A.S."/>
            <person name="Pires J.C."/>
            <person name="Barker G."/>
            <person name="Moore J."/>
            <person name="Walley P.G."/>
            <person name="Manoli S."/>
            <person name="Batley J."/>
            <person name="Edwards D."/>
            <person name="Nelson M.N."/>
            <person name="Wang X."/>
            <person name="Paterson A.H."/>
            <person name="King G."/>
            <person name="Bancroft I."/>
            <person name="Chalhoub B."/>
            <person name="Sharpe A.G."/>
        </authorList>
    </citation>
    <scope>NUCLEOTIDE SEQUENCE</scope>
    <source>
        <strain evidence="2 3">cv. TO1000</strain>
    </source>
</reference>
<dbReference type="InterPro" id="IPR012337">
    <property type="entry name" value="RNaseH-like_sf"/>
</dbReference>
<reference evidence="2" key="2">
    <citation type="submission" date="2015-03" db="UniProtKB">
        <authorList>
            <consortium name="EnsemblPlants"/>
        </authorList>
    </citation>
    <scope>IDENTIFICATION</scope>
</reference>
<name>A0A0D3C0H1_BRAOL</name>
<accession>A0A0D3C0H1</accession>
<dbReference type="PANTHER" id="PTHR23272">
    <property type="entry name" value="BED FINGER-RELATED"/>
    <property type="match status" value="1"/>
</dbReference>